<dbReference type="AlphaFoldDB" id="A0AA38BSY3"/>
<evidence type="ECO:0000313" key="2">
    <source>
        <dbReference type="EMBL" id="KAH9289445.1"/>
    </source>
</evidence>
<evidence type="ECO:0000313" key="3">
    <source>
        <dbReference type="Proteomes" id="UP000824469"/>
    </source>
</evidence>
<feature type="region of interest" description="Disordered" evidence="1">
    <location>
        <begin position="1"/>
        <end position="22"/>
    </location>
</feature>
<reference evidence="2 3" key="1">
    <citation type="journal article" date="2021" name="Nat. Plants">
        <title>The Taxus genome provides insights into paclitaxel biosynthesis.</title>
        <authorList>
            <person name="Xiong X."/>
            <person name="Gou J."/>
            <person name="Liao Q."/>
            <person name="Li Y."/>
            <person name="Zhou Q."/>
            <person name="Bi G."/>
            <person name="Li C."/>
            <person name="Du R."/>
            <person name="Wang X."/>
            <person name="Sun T."/>
            <person name="Guo L."/>
            <person name="Liang H."/>
            <person name="Lu P."/>
            <person name="Wu Y."/>
            <person name="Zhang Z."/>
            <person name="Ro D.K."/>
            <person name="Shang Y."/>
            <person name="Huang S."/>
            <person name="Yan J."/>
        </authorList>
    </citation>
    <scope>NUCLEOTIDE SEQUENCE [LARGE SCALE GENOMIC DNA]</scope>
    <source>
        <strain evidence="2">Ta-2019</strain>
    </source>
</reference>
<gene>
    <name evidence="2" type="ORF">KI387_033562</name>
</gene>
<feature type="non-terminal residue" evidence="2">
    <location>
        <position position="56"/>
    </location>
</feature>
<name>A0AA38BSY3_TAXCH</name>
<comment type="caution">
    <text evidence="2">The sequence shown here is derived from an EMBL/GenBank/DDBJ whole genome shotgun (WGS) entry which is preliminary data.</text>
</comment>
<proteinExistence type="predicted"/>
<dbReference type="EMBL" id="JAHRHJ020003813">
    <property type="protein sequence ID" value="KAH9289445.1"/>
    <property type="molecule type" value="Genomic_DNA"/>
</dbReference>
<evidence type="ECO:0000256" key="1">
    <source>
        <dbReference type="SAM" id="MobiDB-lite"/>
    </source>
</evidence>
<dbReference type="Proteomes" id="UP000824469">
    <property type="component" value="Unassembled WGS sequence"/>
</dbReference>
<protein>
    <submittedName>
        <fullName evidence="2">Uncharacterized protein</fullName>
    </submittedName>
</protein>
<accession>A0AA38BSY3</accession>
<organism evidence="2 3">
    <name type="scientific">Taxus chinensis</name>
    <name type="common">Chinese yew</name>
    <name type="synonym">Taxus wallichiana var. chinensis</name>
    <dbReference type="NCBI Taxonomy" id="29808"/>
    <lineage>
        <taxon>Eukaryota</taxon>
        <taxon>Viridiplantae</taxon>
        <taxon>Streptophyta</taxon>
        <taxon>Embryophyta</taxon>
        <taxon>Tracheophyta</taxon>
        <taxon>Spermatophyta</taxon>
        <taxon>Pinopsida</taxon>
        <taxon>Pinidae</taxon>
        <taxon>Conifers II</taxon>
        <taxon>Cupressales</taxon>
        <taxon>Taxaceae</taxon>
        <taxon>Taxus</taxon>
    </lineage>
</organism>
<keyword evidence="3" id="KW-1185">Reference proteome</keyword>
<sequence length="56" mass="6630">VNLNAPDRHNEANEFPSKNSKKTLFQIETKDATNETFEKDFKDREMSTSMSRFFQE</sequence>
<feature type="non-terminal residue" evidence="2">
    <location>
        <position position="1"/>
    </location>
</feature>
<feature type="compositionally biased region" description="Basic and acidic residues" evidence="1">
    <location>
        <begin position="1"/>
        <end position="12"/>
    </location>
</feature>